<protein>
    <submittedName>
        <fullName evidence="2">DUF805 domain-containing protein</fullName>
    </submittedName>
</protein>
<reference evidence="2 3" key="1">
    <citation type="submission" date="2019-07" db="EMBL/GenBank/DDBJ databases">
        <title>Novel species of Flavobacterium.</title>
        <authorList>
            <person name="Liu Q."/>
            <person name="Xin Y.-H."/>
        </authorList>
    </citation>
    <scope>NUCLEOTIDE SEQUENCE [LARGE SCALE GENOMIC DNA]</scope>
    <source>
        <strain evidence="2 3">LB3P56</strain>
    </source>
</reference>
<dbReference type="EMBL" id="VJZR01000001">
    <property type="protein sequence ID" value="TRX23614.1"/>
    <property type="molecule type" value="Genomic_DNA"/>
</dbReference>
<feature type="transmembrane region" description="Helical" evidence="1">
    <location>
        <begin position="25"/>
        <end position="42"/>
    </location>
</feature>
<proteinExistence type="predicted"/>
<feature type="transmembrane region" description="Helical" evidence="1">
    <location>
        <begin position="86"/>
        <end position="105"/>
    </location>
</feature>
<dbReference type="PANTHER" id="PTHR34980">
    <property type="entry name" value="INNER MEMBRANE PROTEIN-RELATED-RELATED"/>
    <property type="match status" value="1"/>
</dbReference>
<dbReference type="Pfam" id="PF05656">
    <property type="entry name" value="DUF805"/>
    <property type="match status" value="1"/>
</dbReference>
<dbReference type="Proteomes" id="UP000318585">
    <property type="component" value="Unassembled WGS sequence"/>
</dbReference>
<name>A0A553CT92_9FLAO</name>
<dbReference type="PANTHER" id="PTHR34980:SF2">
    <property type="entry name" value="INNER MEMBRANE PROTEIN YHAH-RELATED"/>
    <property type="match status" value="1"/>
</dbReference>
<keyword evidence="1" id="KW-0472">Membrane</keyword>
<gene>
    <name evidence="2" type="ORF">FNW17_00080</name>
</gene>
<accession>A0A553CT92</accession>
<organism evidence="2 3">
    <name type="scientific">Flavobacterium franklandianum</name>
    <dbReference type="NCBI Taxonomy" id="2594430"/>
    <lineage>
        <taxon>Bacteria</taxon>
        <taxon>Pseudomonadati</taxon>
        <taxon>Bacteroidota</taxon>
        <taxon>Flavobacteriia</taxon>
        <taxon>Flavobacteriales</taxon>
        <taxon>Flavobacteriaceae</taxon>
        <taxon>Flavobacterium</taxon>
    </lineage>
</organism>
<evidence type="ECO:0000256" key="1">
    <source>
        <dbReference type="SAM" id="Phobius"/>
    </source>
</evidence>
<keyword evidence="3" id="KW-1185">Reference proteome</keyword>
<evidence type="ECO:0000313" key="2">
    <source>
        <dbReference type="EMBL" id="TRX23614.1"/>
    </source>
</evidence>
<keyword evidence="1" id="KW-1133">Transmembrane helix</keyword>
<evidence type="ECO:0000313" key="3">
    <source>
        <dbReference type="Proteomes" id="UP000318585"/>
    </source>
</evidence>
<dbReference type="AlphaFoldDB" id="A0A553CT92"/>
<sequence>MIEWYKKVVFENYANFNGRARRSEYWYFTLANIIVCIIAMIIDKVAGLNFEPLPYGWLYLANSLLVIVPGLAVTVRRLHDLGKSGWFFFIILIPLIGSIWLLVLFCTEGDQGTNSYGPDPKNEFDEIEEIGTIEA</sequence>
<keyword evidence="1" id="KW-0812">Transmembrane</keyword>
<feature type="transmembrane region" description="Helical" evidence="1">
    <location>
        <begin position="54"/>
        <end position="74"/>
    </location>
</feature>
<dbReference type="InterPro" id="IPR008523">
    <property type="entry name" value="DUF805"/>
</dbReference>
<dbReference type="GO" id="GO:0005886">
    <property type="term" value="C:plasma membrane"/>
    <property type="evidence" value="ECO:0007669"/>
    <property type="project" value="TreeGrafter"/>
</dbReference>
<dbReference type="RefSeq" id="WP_144070589.1">
    <property type="nucleotide sequence ID" value="NZ_VJZR01000001.1"/>
</dbReference>
<dbReference type="OrthoDB" id="9812349at2"/>
<comment type="caution">
    <text evidence="2">The sequence shown here is derived from an EMBL/GenBank/DDBJ whole genome shotgun (WGS) entry which is preliminary data.</text>
</comment>